<dbReference type="AlphaFoldDB" id="A0ABD1QH89"/>
<dbReference type="Proteomes" id="UP001604336">
    <property type="component" value="Unassembled WGS sequence"/>
</dbReference>
<evidence type="ECO:0008006" key="3">
    <source>
        <dbReference type="Google" id="ProtNLM"/>
    </source>
</evidence>
<proteinExistence type="predicted"/>
<protein>
    <recommendedName>
        <fullName evidence="3">Transposase</fullName>
    </recommendedName>
</protein>
<dbReference type="EMBL" id="JBFOLK010000011">
    <property type="protein sequence ID" value="KAL2475587.1"/>
    <property type="molecule type" value="Genomic_DNA"/>
</dbReference>
<gene>
    <name evidence="1" type="ORF">Adt_36323</name>
</gene>
<sequence length="125" mass="14664">MKGIYRVQRSNEQFYHHLDEIFCPYDDSCLVTNQTYHFSEKVVDRGHFNLCFVQACLKWQSSRGAKFFPPYLVPIRLVSSILSLYLSLSKLRIVRGLAIEDSPYPCLWNLLCGQVHASTWQSTWR</sequence>
<evidence type="ECO:0000313" key="2">
    <source>
        <dbReference type="Proteomes" id="UP001604336"/>
    </source>
</evidence>
<keyword evidence="2" id="KW-1185">Reference proteome</keyword>
<name>A0ABD1QH89_9LAMI</name>
<reference evidence="2" key="1">
    <citation type="submission" date="2024-07" db="EMBL/GenBank/DDBJ databases">
        <title>Two chromosome-level genome assemblies of Korean endemic species Abeliophyllum distichum and Forsythia ovata (Oleaceae).</title>
        <authorList>
            <person name="Jang H."/>
        </authorList>
    </citation>
    <scope>NUCLEOTIDE SEQUENCE [LARGE SCALE GENOMIC DNA]</scope>
</reference>
<organism evidence="1 2">
    <name type="scientific">Abeliophyllum distichum</name>
    <dbReference type="NCBI Taxonomy" id="126358"/>
    <lineage>
        <taxon>Eukaryota</taxon>
        <taxon>Viridiplantae</taxon>
        <taxon>Streptophyta</taxon>
        <taxon>Embryophyta</taxon>
        <taxon>Tracheophyta</taxon>
        <taxon>Spermatophyta</taxon>
        <taxon>Magnoliopsida</taxon>
        <taxon>eudicotyledons</taxon>
        <taxon>Gunneridae</taxon>
        <taxon>Pentapetalae</taxon>
        <taxon>asterids</taxon>
        <taxon>lamiids</taxon>
        <taxon>Lamiales</taxon>
        <taxon>Oleaceae</taxon>
        <taxon>Forsythieae</taxon>
        <taxon>Abeliophyllum</taxon>
    </lineage>
</organism>
<evidence type="ECO:0000313" key="1">
    <source>
        <dbReference type="EMBL" id="KAL2475587.1"/>
    </source>
</evidence>
<comment type="caution">
    <text evidence="1">The sequence shown here is derived from an EMBL/GenBank/DDBJ whole genome shotgun (WGS) entry which is preliminary data.</text>
</comment>
<accession>A0ABD1QH89</accession>